<name>A0A5B2XWQ1_9PSEU</name>
<evidence type="ECO:0000313" key="3">
    <source>
        <dbReference type="Proteomes" id="UP000323454"/>
    </source>
</evidence>
<sequence>MESVTPRRVVCLGCSITRGQVSADYVAMLEHRTEGGPFVFTNAGVNGDLAYNALQRLDSVIESRPDVVTVLIGTNDANASLTEKNTRMMTRMKKLPTRPTIDWYRQNLAAIADRLTGETGARVALLSLPTLGEELDSESVRRSAQYSAVVREVAEARSLAYLPLNERQTAYLTAGGHTPGIPFRDGRALSARAATQHFVLRRSFDSIARRRGLQLTTDLVHQNTRGATMIADLVAEFLGATVKS</sequence>
<keyword evidence="3" id="KW-1185">Reference proteome</keyword>
<dbReference type="AlphaFoldDB" id="A0A5B2XWQ1"/>
<reference evidence="2 3" key="2">
    <citation type="submission" date="2019-09" db="EMBL/GenBank/DDBJ databases">
        <authorList>
            <person name="Jin C."/>
        </authorList>
    </citation>
    <scope>NUCLEOTIDE SEQUENCE [LARGE SCALE GENOMIC DNA]</scope>
    <source>
        <strain evidence="2 3">AN110305</strain>
    </source>
</reference>
<dbReference type="InterPro" id="IPR036514">
    <property type="entry name" value="SGNH_hydro_sf"/>
</dbReference>
<dbReference type="OrthoDB" id="9794725at2"/>
<reference evidence="2 3" key="1">
    <citation type="submission" date="2019-09" db="EMBL/GenBank/DDBJ databases">
        <title>Goodfellowia gen. nov., a new genus of the Pseudonocardineae related to Actinoalloteichus, containing Goodfellowia coeruleoviolacea gen. nov., comb. nov. gen. nov., comb. nov.</title>
        <authorList>
            <person name="Labeda D."/>
        </authorList>
    </citation>
    <scope>NUCLEOTIDE SEQUENCE [LARGE SCALE GENOMIC DNA]</scope>
    <source>
        <strain evidence="2 3">AN110305</strain>
    </source>
</reference>
<dbReference type="GO" id="GO:0004622">
    <property type="term" value="F:phosphatidylcholine lysophospholipase activity"/>
    <property type="evidence" value="ECO:0007669"/>
    <property type="project" value="TreeGrafter"/>
</dbReference>
<accession>A0A5B2XWQ1</accession>
<dbReference type="InterPro" id="IPR051532">
    <property type="entry name" value="Ester_Hydrolysis_Enzymes"/>
</dbReference>
<organism evidence="2 3">
    <name type="scientific">Solihabitans fulvus</name>
    <dbReference type="NCBI Taxonomy" id="1892852"/>
    <lineage>
        <taxon>Bacteria</taxon>
        <taxon>Bacillati</taxon>
        <taxon>Actinomycetota</taxon>
        <taxon>Actinomycetes</taxon>
        <taxon>Pseudonocardiales</taxon>
        <taxon>Pseudonocardiaceae</taxon>
        <taxon>Solihabitans</taxon>
    </lineage>
</organism>
<gene>
    <name evidence="2" type="ORF">F0L68_00845</name>
</gene>
<evidence type="ECO:0000313" key="2">
    <source>
        <dbReference type="EMBL" id="KAA2267111.1"/>
    </source>
</evidence>
<dbReference type="Pfam" id="PF13472">
    <property type="entry name" value="Lipase_GDSL_2"/>
    <property type="match status" value="1"/>
</dbReference>
<comment type="caution">
    <text evidence="2">The sequence shown here is derived from an EMBL/GenBank/DDBJ whole genome shotgun (WGS) entry which is preliminary data.</text>
</comment>
<feature type="domain" description="SGNH hydrolase-type esterase" evidence="1">
    <location>
        <begin position="11"/>
        <end position="170"/>
    </location>
</feature>
<protein>
    <submittedName>
        <fullName evidence="2">SGNH/GDSL hydrolase family protein</fullName>
    </submittedName>
</protein>
<dbReference type="Proteomes" id="UP000323454">
    <property type="component" value="Unassembled WGS sequence"/>
</dbReference>
<dbReference type="InterPro" id="IPR013830">
    <property type="entry name" value="SGNH_hydro"/>
</dbReference>
<dbReference type="EMBL" id="VUOB01000001">
    <property type="protein sequence ID" value="KAA2267111.1"/>
    <property type="molecule type" value="Genomic_DNA"/>
</dbReference>
<proteinExistence type="predicted"/>
<dbReference type="PANTHER" id="PTHR30383">
    <property type="entry name" value="THIOESTERASE 1/PROTEASE 1/LYSOPHOSPHOLIPASE L1"/>
    <property type="match status" value="1"/>
</dbReference>
<dbReference type="PANTHER" id="PTHR30383:SF5">
    <property type="entry name" value="SGNH HYDROLASE-TYPE ESTERASE DOMAIN-CONTAINING PROTEIN"/>
    <property type="match status" value="1"/>
</dbReference>
<dbReference type="SUPFAM" id="SSF52266">
    <property type="entry name" value="SGNH hydrolase"/>
    <property type="match status" value="1"/>
</dbReference>
<dbReference type="RefSeq" id="WP_149847420.1">
    <property type="nucleotide sequence ID" value="NZ_VUOB01000001.1"/>
</dbReference>
<keyword evidence="2" id="KW-0378">Hydrolase</keyword>
<dbReference type="Gene3D" id="3.40.50.1110">
    <property type="entry name" value="SGNH hydrolase"/>
    <property type="match status" value="1"/>
</dbReference>
<evidence type="ECO:0000259" key="1">
    <source>
        <dbReference type="Pfam" id="PF13472"/>
    </source>
</evidence>